<dbReference type="Pfam" id="PF00620">
    <property type="entry name" value="RhoGAP"/>
    <property type="match status" value="1"/>
</dbReference>
<feature type="coiled-coil region" evidence="9">
    <location>
        <begin position="403"/>
        <end position="437"/>
    </location>
</feature>
<dbReference type="FunFam" id="1.10.287.1490:FF:000001">
    <property type="entry name" value="Putative phosphatidylinositol 3-kinase regulatory subunit alpha"/>
    <property type="match status" value="1"/>
</dbReference>
<evidence type="ECO:0000256" key="8">
    <source>
        <dbReference type="PROSITE-ProRule" id="PRU00192"/>
    </source>
</evidence>
<proteinExistence type="inferred from homology"/>
<evidence type="ECO:0000256" key="4">
    <source>
        <dbReference type="ARBA" id="ARBA00022737"/>
    </source>
</evidence>
<dbReference type="GO" id="GO:0005942">
    <property type="term" value="C:phosphatidylinositol 3-kinase complex"/>
    <property type="evidence" value="ECO:0007669"/>
    <property type="project" value="TreeGrafter"/>
</dbReference>
<protein>
    <submittedName>
        <fullName evidence="13">Uncharacterized protein</fullName>
    </submittedName>
</protein>
<dbReference type="SMART" id="SM00252">
    <property type="entry name" value="SH2"/>
    <property type="match status" value="2"/>
</dbReference>
<dbReference type="OMA" id="SERCPQN"/>
<accession>A0A3Q3WIK7</accession>
<dbReference type="GO" id="GO:0046935">
    <property type="term" value="F:1-phosphatidylinositol-3-kinase regulator activity"/>
    <property type="evidence" value="ECO:0007669"/>
    <property type="project" value="TreeGrafter"/>
</dbReference>
<keyword evidence="4" id="KW-0677">Repeat</keyword>
<dbReference type="SUPFAM" id="SSF50044">
    <property type="entry name" value="SH3-domain"/>
    <property type="match status" value="1"/>
</dbReference>
<reference evidence="13" key="1">
    <citation type="submission" date="2025-08" db="UniProtKB">
        <authorList>
            <consortium name="Ensembl"/>
        </authorList>
    </citation>
    <scope>IDENTIFICATION</scope>
</reference>
<keyword evidence="14" id="KW-1185">Reference proteome</keyword>
<dbReference type="InterPro" id="IPR008936">
    <property type="entry name" value="Rho_GTPase_activation_prot"/>
</dbReference>
<comment type="similarity">
    <text evidence="1">Belongs to the PI3K p85 subunit family.</text>
</comment>
<keyword evidence="9" id="KW-0175">Coiled coil</keyword>
<feature type="domain" description="SH3" evidence="12">
    <location>
        <begin position="3"/>
        <end position="80"/>
    </location>
</feature>
<keyword evidence="2 8" id="KW-0728">SH3 domain</keyword>
<dbReference type="FunFam" id="2.30.30.40:FF:000075">
    <property type="entry name" value="phosphatidylinositol 3-kinase regulatory subunit alpha"/>
    <property type="match status" value="1"/>
</dbReference>
<dbReference type="Ensembl" id="ENSMMOT00000008798.1">
    <property type="protein sequence ID" value="ENSMMOP00000008644.1"/>
    <property type="gene ID" value="ENSMMOG00000006681.1"/>
</dbReference>
<dbReference type="Gene3D" id="1.10.555.10">
    <property type="entry name" value="Rho GTPase activation protein"/>
    <property type="match status" value="1"/>
</dbReference>
<dbReference type="GO" id="GO:0046854">
    <property type="term" value="P:phosphatidylinositol phosphate biosynthetic process"/>
    <property type="evidence" value="ECO:0007669"/>
    <property type="project" value="TreeGrafter"/>
</dbReference>
<dbReference type="SUPFAM" id="SSF55550">
    <property type="entry name" value="SH2 domain"/>
    <property type="match status" value="2"/>
</dbReference>
<dbReference type="CDD" id="cd09930">
    <property type="entry name" value="SH2_cSH2_p85_like"/>
    <property type="match status" value="1"/>
</dbReference>
<dbReference type="AlphaFoldDB" id="A0A3Q3WIK7"/>
<dbReference type="SUPFAM" id="SSF48350">
    <property type="entry name" value="GTPase activation domain, GAP"/>
    <property type="match status" value="1"/>
</dbReference>
<dbReference type="Proteomes" id="UP000261620">
    <property type="component" value="Unplaced"/>
</dbReference>
<dbReference type="Gene3D" id="3.30.505.10">
    <property type="entry name" value="SH2 domain"/>
    <property type="match status" value="2"/>
</dbReference>
<dbReference type="InterPro" id="IPR000980">
    <property type="entry name" value="SH2"/>
</dbReference>
<evidence type="ECO:0000256" key="10">
    <source>
        <dbReference type="SAM" id="MobiDB-lite"/>
    </source>
</evidence>
<evidence type="ECO:0000256" key="3">
    <source>
        <dbReference type="ARBA" id="ARBA00022553"/>
    </source>
</evidence>
<dbReference type="PRINTS" id="PR00401">
    <property type="entry name" value="SH2DOMAIN"/>
</dbReference>
<dbReference type="InterPro" id="IPR001452">
    <property type="entry name" value="SH3_domain"/>
</dbReference>
<feature type="region of interest" description="Disordered" evidence="10">
    <location>
        <begin position="85"/>
        <end position="104"/>
    </location>
</feature>
<dbReference type="CDD" id="cd12926">
    <property type="entry name" value="iSH2_PIK3R2"/>
    <property type="match status" value="1"/>
</dbReference>
<organism evidence="13 14">
    <name type="scientific">Mola mola</name>
    <name type="common">Ocean sunfish</name>
    <name type="synonym">Tetraodon mola</name>
    <dbReference type="NCBI Taxonomy" id="94237"/>
    <lineage>
        <taxon>Eukaryota</taxon>
        <taxon>Metazoa</taxon>
        <taxon>Chordata</taxon>
        <taxon>Craniata</taxon>
        <taxon>Vertebrata</taxon>
        <taxon>Euteleostomi</taxon>
        <taxon>Actinopterygii</taxon>
        <taxon>Neopterygii</taxon>
        <taxon>Teleostei</taxon>
        <taxon>Neoteleostei</taxon>
        <taxon>Acanthomorphata</taxon>
        <taxon>Eupercaria</taxon>
        <taxon>Tetraodontiformes</taxon>
        <taxon>Molidae</taxon>
        <taxon>Mola</taxon>
    </lineage>
</organism>
<dbReference type="InterPro" id="IPR036028">
    <property type="entry name" value="SH3-like_dom_sf"/>
</dbReference>
<evidence type="ECO:0000313" key="13">
    <source>
        <dbReference type="Ensembl" id="ENSMMOP00000008644.1"/>
    </source>
</evidence>
<dbReference type="Pfam" id="PF16454">
    <property type="entry name" value="PI3K_P85_iSH2"/>
    <property type="match status" value="1"/>
</dbReference>
<evidence type="ECO:0000259" key="12">
    <source>
        <dbReference type="PROSITE" id="PS50002"/>
    </source>
</evidence>
<evidence type="ECO:0000313" key="14">
    <source>
        <dbReference type="Proteomes" id="UP000261620"/>
    </source>
</evidence>
<dbReference type="STRING" id="94237.ENSMMOP00000008644"/>
<keyword evidence="3" id="KW-0597">Phosphoprotein</keyword>
<dbReference type="GO" id="GO:0008286">
    <property type="term" value="P:insulin receptor signaling pathway"/>
    <property type="evidence" value="ECO:0007669"/>
    <property type="project" value="TreeGrafter"/>
</dbReference>
<evidence type="ECO:0000256" key="5">
    <source>
        <dbReference type="ARBA" id="ARBA00022999"/>
    </source>
</evidence>
<dbReference type="InterPro" id="IPR035022">
    <property type="entry name" value="PI3kinase_P85_nSH2"/>
</dbReference>
<dbReference type="PANTHER" id="PTHR10155">
    <property type="entry name" value="PHOSPHATIDYLINOSITOL 3-KINASE REGULATORY SUBUNIT"/>
    <property type="match status" value="1"/>
</dbReference>
<dbReference type="FunFam" id="3.30.505.10:FF:000006">
    <property type="entry name" value="Phosphatidylinositol 3-kinase regulatory subunit alpha"/>
    <property type="match status" value="1"/>
</dbReference>
<sequence>MAVEGFQYLALYAFTKDQEEDLDLQPGDLLTVSKASLLSMENYKEGCAEHPEHLGWLLGYNERTKQRGDFPGTYVKYVGPVKMALPSSQPRSQRPLPAAPRLDSNQAVSMPDLSEQFTPPETAPPTLVSLIQAIEKRGISVSTGQHTCLLSVWPPSFRLHATVSPSPSASYGAVAGSHGREVSLVLESSTTVPLHHRLTLQYLLTHLAKVTQAQASNGLDTHTLGQIFGPLLIQTGPSSPWSLDEEFAGLVVERLLIERTTEQDLTPPVLPAKPAKSKMAPSAMTDINSLLTDAEWYWGEISREEVNEKLRDTPDGTFLVRDASSKLEGEYTLTLRKGGNNKLIKIYHREGRYGFSEPLTFLSVVELINHYRHESLAQYNAKLDTKLLYPVSKYQQLVKENSIEEVGEQLKVYHEQYQEKSREYDSLYEEYTRTSQELQMKRTAIEAFNETIKIFEEQCETQERYSRESLERFQREGNEKEIQKIQSNSERLKSRVKEIHDSKRKLEQDLRQQVSDNREIDKKMNSLKPDLMQLRKIRDQYLIWLTQKGTRQKKINEWLGIKNDADDSYSLEEDEGSPHHDECTWYVGDIKRTQAEEMLRGKCDGTFLIRESQSQKGSYACSVVVDSDTKHCVIYKTATGYGFAEPYNLYSSLKDLVLHYKNVSLVQHNDQLNVNLAYPVLASSQNQNQHPR</sequence>
<feature type="compositionally biased region" description="Low complexity" evidence="10">
    <location>
        <begin position="85"/>
        <end position="96"/>
    </location>
</feature>
<dbReference type="PROSITE" id="PS50001">
    <property type="entry name" value="SH2"/>
    <property type="match status" value="2"/>
</dbReference>
<keyword evidence="5 7" id="KW-0727">SH2 domain</keyword>
<dbReference type="InterPro" id="IPR000198">
    <property type="entry name" value="RhoGAP_dom"/>
</dbReference>
<evidence type="ECO:0000256" key="6">
    <source>
        <dbReference type="ARBA" id="ARBA00023288"/>
    </source>
</evidence>
<dbReference type="Pfam" id="PF00017">
    <property type="entry name" value="SH2"/>
    <property type="match status" value="2"/>
</dbReference>
<dbReference type="Gene3D" id="2.30.30.40">
    <property type="entry name" value="SH3 Domains"/>
    <property type="match status" value="1"/>
</dbReference>
<keyword evidence="6" id="KW-0449">Lipoprotein</keyword>
<dbReference type="InterPro" id="IPR035020">
    <property type="entry name" value="PI3kinase_P85_cSH2"/>
</dbReference>
<dbReference type="SMART" id="SM00324">
    <property type="entry name" value="RhoGAP"/>
    <property type="match status" value="1"/>
</dbReference>
<dbReference type="InterPro" id="IPR036860">
    <property type="entry name" value="SH2_dom_sf"/>
</dbReference>
<feature type="domain" description="SH2" evidence="11">
    <location>
        <begin position="296"/>
        <end position="391"/>
    </location>
</feature>
<reference evidence="13" key="2">
    <citation type="submission" date="2025-09" db="UniProtKB">
        <authorList>
            <consortium name="Ensembl"/>
        </authorList>
    </citation>
    <scope>IDENTIFICATION</scope>
</reference>
<dbReference type="PROSITE" id="PS50002">
    <property type="entry name" value="SH3"/>
    <property type="match status" value="1"/>
</dbReference>
<evidence type="ECO:0000256" key="2">
    <source>
        <dbReference type="ARBA" id="ARBA00022443"/>
    </source>
</evidence>
<evidence type="ECO:0000259" key="11">
    <source>
        <dbReference type="PROSITE" id="PS50001"/>
    </source>
</evidence>
<evidence type="ECO:0000256" key="9">
    <source>
        <dbReference type="SAM" id="Coils"/>
    </source>
</evidence>
<feature type="coiled-coil region" evidence="9">
    <location>
        <begin position="475"/>
        <end position="523"/>
    </location>
</feature>
<feature type="domain" description="SH2" evidence="11">
    <location>
        <begin position="585"/>
        <end position="680"/>
    </location>
</feature>
<dbReference type="InterPro" id="IPR032498">
    <property type="entry name" value="PI3K_P85_iSH2"/>
</dbReference>
<dbReference type="SMART" id="SM00326">
    <property type="entry name" value="SH3"/>
    <property type="match status" value="1"/>
</dbReference>
<dbReference type="Gene3D" id="1.10.287.1490">
    <property type="match status" value="1"/>
</dbReference>
<evidence type="ECO:0000256" key="1">
    <source>
        <dbReference type="ARBA" id="ARBA00009442"/>
    </source>
</evidence>
<dbReference type="CDD" id="cd09942">
    <property type="entry name" value="SH2_nSH2_p85_like"/>
    <property type="match status" value="1"/>
</dbReference>
<dbReference type="PRINTS" id="PR00678">
    <property type="entry name" value="PI3KINASEP85"/>
</dbReference>
<name>A0A3Q3WIK7_MOLML</name>
<dbReference type="FunFam" id="3.30.505.10:FF:000014">
    <property type="entry name" value="Phosphatidylinositol 3-kinase regulatory subunit alpha"/>
    <property type="match status" value="1"/>
</dbReference>
<evidence type="ECO:0000256" key="7">
    <source>
        <dbReference type="PROSITE-ProRule" id="PRU00191"/>
    </source>
</evidence>
<dbReference type="PANTHER" id="PTHR10155:SF1">
    <property type="entry name" value="PHOSPHATIDYLINOSITOL 3-KINASE REGULATORY SUBUNIT BETA"/>
    <property type="match status" value="1"/>
</dbReference>